<feature type="domain" description="Metallo-beta-lactamase" evidence="1">
    <location>
        <begin position="17"/>
        <end position="222"/>
    </location>
</feature>
<protein>
    <submittedName>
        <fullName evidence="2">3',5'-cyclic-nucleotide phosphodiesterase</fullName>
        <ecNumber evidence="2">3.1.4.17</ecNumber>
    </submittedName>
</protein>
<dbReference type="RefSeq" id="WP_345919739.1">
    <property type="nucleotide sequence ID" value="NZ_JBDIVE010000005.1"/>
</dbReference>
<name>A0ABU9YZ54_9RHOO</name>
<evidence type="ECO:0000259" key="1">
    <source>
        <dbReference type="SMART" id="SM00849"/>
    </source>
</evidence>
<keyword evidence="2" id="KW-0378">Hydrolase</keyword>
<dbReference type="Proteomes" id="UP001410394">
    <property type="component" value="Unassembled WGS sequence"/>
</dbReference>
<dbReference type="CDD" id="cd07735">
    <property type="entry name" value="class_II_PDE_MBL-fold"/>
    <property type="match status" value="1"/>
</dbReference>
<keyword evidence="3" id="KW-1185">Reference proteome</keyword>
<dbReference type="InterPro" id="IPR036866">
    <property type="entry name" value="RibonucZ/Hydroxyglut_hydro"/>
</dbReference>
<gene>
    <name evidence="2" type="ORF">ABDB84_10810</name>
</gene>
<dbReference type="Pfam" id="PF12706">
    <property type="entry name" value="Lactamase_B_2"/>
    <property type="match status" value="1"/>
</dbReference>
<accession>A0ABU9YZ54</accession>
<dbReference type="PANTHER" id="PTHR28283">
    <property type="entry name" value="3',5'-CYCLIC-NUCLEOTIDE PHOSPHODIESTERASE 1"/>
    <property type="match status" value="1"/>
</dbReference>
<dbReference type="InterPro" id="IPR000396">
    <property type="entry name" value="Pdiesterase2"/>
</dbReference>
<proteinExistence type="predicted"/>
<dbReference type="PRINTS" id="PR00388">
    <property type="entry name" value="PDIESTERASE2"/>
</dbReference>
<sequence length="257" mass="28111">MEIRVLGCSGGIGGLATRTTSLLLDEDVLIDCGTGLSVLSFESLLKINHVFITHSHLDHIALLPLLVDTVGEFRSQPITVHACAETVHILRAHIFNWLVWPDFTAIPDREHPYLRLQVMEVGETIRLGQRLITALPALHSVPAVGYCVSGRGGSLAFSGDTGLCEPLIEALNGISDLRYLLVETAFADAQHDLALAARHMCPSTLRLMLSRLKVQPEVFVTHLKPGMQDVIARELALGFGTLKPALLSNEQRFVLQD</sequence>
<dbReference type="PANTHER" id="PTHR28283:SF1">
    <property type="entry name" value="3',5'-CYCLIC-NUCLEOTIDE PHOSPHODIESTERASE 1"/>
    <property type="match status" value="1"/>
</dbReference>
<evidence type="ECO:0000313" key="3">
    <source>
        <dbReference type="Proteomes" id="UP001410394"/>
    </source>
</evidence>
<dbReference type="InterPro" id="IPR001279">
    <property type="entry name" value="Metallo-B-lactamas"/>
</dbReference>
<dbReference type="SMART" id="SM00849">
    <property type="entry name" value="Lactamase_B"/>
    <property type="match status" value="1"/>
</dbReference>
<dbReference type="EMBL" id="JBDIVE010000005">
    <property type="protein sequence ID" value="MEN3068968.1"/>
    <property type="molecule type" value="Genomic_DNA"/>
</dbReference>
<dbReference type="Gene3D" id="3.60.15.10">
    <property type="entry name" value="Ribonuclease Z/Hydroxyacylglutathione hydrolase-like"/>
    <property type="match status" value="1"/>
</dbReference>
<reference evidence="2 3" key="1">
    <citation type="journal article" date="2018" name="Int. J. Syst. Evol. Microbiol.">
        <title>Uliginosibacterium sediminicola sp. nov., isolated from freshwater sediment.</title>
        <authorList>
            <person name="Hwang W.M."/>
            <person name="Kim S.M."/>
            <person name="Kang K."/>
            <person name="Ahn T.Y."/>
        </authorList>
    </citation>
    <scope>NUCLEOTIDE SEQUENCE [LARGE SCALE GENOMIC DNA]</scope>
    <source>
        <strain evidence="2 3">M1-21</strain>
    </source>
</reference>
<dbReference type="GO" id="GO:0004114">
    <property type="term" value="F:3',5'-cyclic-nucleotide phosphodiesterase activity"/>
    <property type="evidence" value="ECO:0007669"/>
    <property type="project" value="UniProtKB-EC"/>
</dbReference>
<dbReference type="EC" id="3.1.4.17" evidence="2"/>
<dbReference type="SUPFAM" id="SSF56281">
    <property type="entry name" value="Metallo-hydrolase/oxidoreductase"/>
    <property type="match status" value="1"/>
</dbReference>
<organism evidence="2 3">
    <name type="scientific">Uliginosibacterium sediminicola</name>
    <dbReference type="NCBI Taxonomy" id="2024550"/>
    <lineage>
        <taxon>Bacteria</taxon>
        <taxon>Pseudomonadati</taxon>
        <taxon>Pseudomonadota</taxon>
        <taxon>Betaproteobacteria</taxon>
        <taxon>Rhodocyclales</taxon>
        <taxon>Zoogloeaceae</taxon>
        <taxon>Uliginosibacterium</taxon>
    </lineage>
</organism>
<comment type="caution">
    <text evidence="2">The sequence shown here is derived from an EMBL/GenBank/DDBJ whole genome shotgun (WGS) entry which is preliminary data.</text>
</comment>
<evidence type="ECO:0000313" key="2">
    <source>
        <dbReference type="EMBL" id="MEN3068968.1"/>
    </source>
</evidence>